<keyword evidence="2" id="KW-0804">Transcription</keyword>
<name>A0A1G8Y2H3_9EURY</name>
<organism evidence="4 5">
    <name type="scientific">Natronorubrum texcoconense</name>
    <dbReference type="NCBI Taxonomy" id="1095776"/>
    <lineage>
        <taxon>Archaea</taxon>
        <taxon>Methanobacteriati</taxon>
        <taxon>Methanobacteriota</taxon>
        <taxon>Stenosarchaea group</taxon>
        <taxon>Halobacteria</taxon>
        <taxon>Halobacteriales</taxon>
        <taxon>Natrialbaceae</taxon>
        <taxon>Natronorubrum</taxon>
    </lineage>
</organism>
<dbReference type="PANTHER" id="PTHR34236:SF1">
    <property type="entry name" value="DIMETHYL SULFOXIDE REDUCTASE TRANSCRIPTIONAL ACTIVATOR"/>
    <property type="match status" value="1"/>
</dbReference>
<dbReference type="AlphaFoldDB" id="A0A1G8Y2H3"/>
<evidence type="ECO:0000313" key="4">
    <source>
        <dbReference type="EMBL" id="SDJ96986.1"/>
    </source>
</evidence>
<dbReference type="InterPro" id="IPR013324">
    <property type="entry name" value="RNA_pol_sigma_r3/r4-like"/>
</dbReference>
<keyword evidence="5" id="KW-1185">Reference proteome</keyword>
<reference evidence="5" key="1">
    <citation type="submission" date="2016-10" db="EMBL/GenBank/DDBJ databases">
        <authorList>
            <person name="Varghese N."/>
            <person name="Submissions S."/>
        </authorList>
    </citation>
    <scope>NUCLEOTIDE SEQUENCE [LARGE SCALE GENOMIC DNA]</scope>
    <source>
        <strain evidence="5">B4,CECT 8067,JCM 17497</strain>
    </source>
</reference>
<accession>A0A1G8Y2H3</accession>
<dbReference type="SUPFAM" id="SSF88659">
    <property type="entry name" value="Sigma3 and sigma4 domains of RNA polymerase sigma factors"/>
    <property type="match status" value="1"/>
</dbReference>
<dbReference type="PANTHER" id="PTHR34236">
    <property type="entry name" value="DIMETHYL SULFOXIDE REDUCTASE TRANSCRIPTIONAL ACTIVATOR"/>
    <property type="match status" value="1"/>
</dbReference>
<proteinExistence type="predicted"/>
<keyword evidence="1" id="KW-0805">Transcription regulation</keyword>
<dbReference type="InterPro" id="IPR007050">
    <property type="entry name" value="HTH_bacterioopsin"/>
</dbReference>
<dbReference type="OrthoDB" id="51502at2157"/>
<dbReference type="STRING" id="1095776.SAMN04515672_1999"/>
<feature type="domain" description="HTH bat-type" evidence="3">
    <location>
        <begin position="150"/>
        <end position="201"/>
    </location>
</feature>
<evidence type="ECO:0000256" key="1">
    <source>
        <dbReference type="ARBA" id="ARBA00023015"/>
    </source>
</evidence>
<dbReference type="RefSeq" id="WP_090305121.1">
    <property type="nucleotide sequence ID" value="NZ_FNFE01000002.1"/>
</dbReference>
<evidence type="ECO:0000259" key="3">
    <source>
        <dbReference type="Pfam" id="PF04967"/>
    </source>
</evidence>
<sequence>MIRAQLLIRLPEGLWLTDVSQTFPDATFSLLAGYSAGETAIELGEIHADEPDAHVDALRTHPAITQFELLESADGRALTKYETTDTDLYEFVELSSLPVEFPVVARNGWFEFDLTGTREELEQLRTTLEESAVAFELQSVVSTTDSGTLLTDRQRELLEAAVREGYFEVPRECTLAELAETLGIDKATASTTLRRGEAALIKWFLTGPERKGIRGR</sequence>
<evidence type="ECO:0000313" key="5">
    <source>
        <dbReference type="Proteomes" id="UP000198882"/>
    </source>
</evidence>
<dbReference type="Pfam" id="PF04967">
    <property type="entry name" value="HTH_10"/>
    <property type="match status" value="1"/>
</dbReference>
<dbReference type="Proteomes" id="UP000198882">
    <property type="component" value="Unassembled WGS sequence"/>
</dbReference>
<gene>
    <name evidence="4" type="ORF">SAMN04515672_1999</name>
</gene>
<protein>
    <submittedName>
        <fullName evidence="4">HTH DNA binding domain-containing protein</fullName>
    </submittedName>
</protein>
<evidence type="ECO:0000256" key="2">
    <source>
        <dbReference type="ARBA" id="ARBA00023163"/>
    </source>
</evidence>
<dbReference type="EMBL" id="FNFE01000002">
    <property type="protein sequence ID" value="SDJ96986.1"/>
    <property type="molecule type" value="Genomic_DNA"/>
</dbReference>